<gene>
    <name evidence="2" type="ORF">CB5_LOCUS989</name>
</gene>
<protein>
    <recommendedName>
        <fullName evidence="1">Reverse transcriptase zinc-binding domain-containing protein</fullName>
    </recommendedName>
</protein>
<name>A0A6V7NH20_ANACO</name>
<evidence type="ECO:0000313" key="2">
    <source>
        <dbReference type="EMBL" id="CAD1817778.1"/>
    </source>
</evidence>
<dbReference type="EMBL" id="LR862138">
    <property type="protein sequence ID" value="CAD1817778.1"/>
    <property type="molecule type" value="Genomic_DNA"/>
</dbReference>
<dbReference type="InterPro" id="IPR026960">
    <property type="entry name" value="RVT-Znf"/>
</dbReference>
<sequence>MPHKNLFISECSNGNEWCWHKILSSANTTDQSVHLSIAALKERISSFRTGQGTDIVYWRWNPDGRFTVSSTYAMLSDGGTRNARANDIWRLRIPLKVKVFYWLVLKKKILTMDNLVKRGWTGNTSCVLCGSEIETIDHLFTQCVFFRFLMVKSLEDVQSGDLGVDVHQLWDIWKGRKGTQPMNNGLCGIIACWWVVWEIRNGAIFAKDQADPLRGTHKIKHLMAQWKILTGR</sequence>
<dbReference type="AlphaFoldDB" id="A0A6V7NH20"/>
<reference evidence="2" key="1">
    <citation type="submission" date="2020-07" db="EMBL/GenBank/DDBJ databases">
        <authorList>
            <person name="Lin J."/>
        </authorList>
    </citation>
    <scope>NUCLEOTIDE SEQUENCE</scope>
</reference>
<dbReference type="Pfam" id="PF13966">
    <property type="entry name" value="zf-RVT"/>
    <property type="match status" value="1"/>
</dbReference>
<evidence type="ECO:0000259" key="1">
    <source>
        <dbReference type="Pfam" id="PF13966"/>
    </source>
</evidence>
<accession>A0A6V7NH20</accession>
<organism evidence="2">
    <name type="scientific">Ananas comosus var. bracteatus</name>
    <name type="common">red pineapple</name>
    <dbReference type="NCBI Taxonomy" id="296719"/>
    <lineage>
        <taxon>Eukaryota</taxon>
        <taxon>Viridiplantae</taxon>
        <taxon>Streptophyta</taxon>
        <taxon>Embryophyta</taxon>
        <taxon>Tracheophyta</taxon>
        <taxon>Spermatophyta</taxon>
        <taxon>Magnoliopsida</taxon>
        <taxon>Liliopsida</taxon>
        <taxon>Poales</taxon>
        <taxon>Bromeliaceae</taxon>
        <taxon>Bromelioideae</taxon>
        <taxon>Ananas</taxon>
    </lineage>
</organism>
<feature type="domain" description="Reverse transcriptase zinc-binding" evidence="1">
    <location>
        <begin position="66"/>
        <end position="147"/>
    </location>
</feature>
<proteinExistence type="predicted"/>